<protein>
    <submittedName>
        <fullName evidence="11">Uncharacterized protein LOC108864614</fullName>
    </submittedName>
</protein>
<evidence type="ECO:0000256" key="2">
    <source>
        <dbReference type="ARBA" id="ARBA00022475"/>
    </source>
</evidence>
<evidence type="ECO:0000313" key="10">
    <source>
        <dbReference type="Proteomes" id="UP000694867"/>
    </source>
</evidence>
<evidence type="ECO:0000256" key="6">
    <source>
        <dbReference type="ARBA" id="ARBA00023170"/>
    </source>
</evidence>
<dbReference type="PANTHER" id="PTHR42643:SF38">
    <property type="entry name" value="IONOTROPIC RECEPTOR 100A"/>
    <property type="match status" value="1"/>
</dbReference>
<sequence length="452" mass="51124">MLHLRVSAVPFMFLVTLSEDGSLGGTFGGKFDAVCRMMNTTYKASLPSDHSWGSCNQTKCSGMFAAVLQNETEVALGPHSLLETYAQHFEPGSPLDFRAFNIITGMHTPYAVDSSAVLRLLDTGMYICLFVSPWMIAVSVVVTVWLQQRTTDESSHKPIPLDFGVLVISGYQTILSQSGQYHNRSATSRLIVIAFILVCLFVSILFSSFIKASMMNKPPTKRILHLRDLVKERDLRPIIVKNTYLTDLIELQAEVSSDYRALNRIFEEKGLLNRPSDMLSSESTGAVLNGSAFAFAPCEMFRFYYYRGWQALKEADRGYYHCSKDVVIAVHVTWYFSRVSVSNDFIKEFNRKSRWLVESPQKYVDEYRFPQIPIWYRVYETPLTEEKADPIALHDMLGSVLIYLSGLALACVSLLLELTGKQLEIALKIIHKGDDPLSRLRDSFRCGFLRTG</sequence>
<keyword evidence="4 8" id="KW-1133">Transmembrane helix</keyword>
<keyword evidence="2" id="KW-1003">Cell membrane</keyword>
<evidence type="ECO:0000256" key="3">
    <source>
        <dbReference type="ARBA" id="ARBA00022692"/>
    </source>
</evidence>
<proteinExistence type="predicted"/>
<dbReference type="GeneID" id="108864614"/>
<dbReference type="Proteomes" id="UP000694867">
    <property type="component" value="Unplaced"/>
</dbReference>
<name>A0AAJ7L6P9_9ACAR</name>
<keyword evidence="3 8" id="KW-0812">Transmembrane</keyword>
<evidence type="ECO:0000256" key="7">
    <source>
        <dbReference type="ARBA" id="ARBA00023180"/>
    </source>
</evidence>
<evidence type="ECO:0000256" key="4">
    <source>
        <dbReference type="ARBA" id="ARBA00022989"/>
    </source>
</evidence>
<evidence type="ECO:0000313" key="11">
    <source>
        <dbReference type="RefSeq" id="XP_018496144.1"/>
    </source>
</evidence>
<accession>A0AAJ7L6P9</accession>
<feature type="transmembrane region" description="Helical" evidence="8">
    <location>
        <begin position="396"/>
        <end position="418"/>
    </location>
</feature>
<evidence type="ECO:0000256" key="8">
    <source>
        <dbReference type="SAM" id="Phobius"/>
    </source>
</evidence>
<gene>
    <name evidence="11" type="primary">LOC108864614</name>
</gene>
<dbReference type="AlphaFoldDB" id="A0AAJ7L6P9"/>
<keyword evidence="6" id="KW-0675">Receptor</keyword>
<dbReference type="RefSeq" id="XP_018496144.1">
    <property type="nucleotide sequence ID" value="XM_018640628.1"/>
</dbReference>
<reference evidence="11" key="1">
    <citation type="submission" date="2025-08" db="UniProtKB">
        <authorList>
            <consortium name="RefSeq"/>
        </authorList>
    </citation>
    <scope>IDENTIFICATION</scope>
</reference>
<feature type="transmembrane region" description="Helical" evidence="8">
    <location>
        <begin position="124"/>
        <end position="146"/>
    </location>
</feature>
<dbReference type="Gene3D" id="1.10.287.70">
    <property type="match status" value="1"/>
</dbReference>
<dbReference type="InterPro" id="IPR052192">
    <property type="entry name" value="Insect_Ionotropic_Sensory_Rcpt"/>
</dbReference>
<evidence type="ECO:0000256" key="9">
    <source>
        <dbReference type="SAM" id="SignalP"/>
    </source>
</evidence>
<comment type="subcellular location">
    <subcellularLocation>
        <location evidence="1">Cell membrane</location>
        <topology evidence="1">Multi-pass membrane protein</topology>
    </subcellularLocation>
</comment>
<organism evidence="10 11">
    <name type="scientific">Galendromus occidentalis</name>
    <name type="common">western predatory mite</name>
    <dbReference type="NCBI Taxonomy" id="34638"/>
    <lineage>
        <taxon>Eukaryota</taxon>
        <taxon>Metazoa</taxon>
        <taxon>Ecdysozoa</taxon>
        <taxon>Arthropoda</taxon>
        <taxon>Chelicerata</taxon>
        <taxon>Arachnida</taxon>
        <taxon>Acari</taxon>
        <taxon>Parasitiformes</taxon>
        <taxon>Mesostigmata</taxon>
        <taxon>Gamasina</taxon>
        <taxon>Phytoseioidea</taxon>
        <taxon>Phytoseiidae</taxon>
        <taxon>Typhlodrominae</taxon>
        <taxon>Galendromus</taxon>
    </lineage>
</organism>
<keyword evidence="5 8" id="KW-0472">Membrane</keyword>
<dbReference type="KEGG" id="goe:108864614"/>
<evidence type="ECO:0000256" key="1">
    <source>
        <dbReference type="ARBA" id="ARBA00004651"/>
    </source>
</evidence>
<feature type="transmembrane region" description="Helical" evidence="8">
    <location>
        <begin position="190"/>
        <end position="210"/>
    </location>
</feature>
<feature type="chain" id="PRO_5042604341" evidence="9">
    <location>
        <begin position="19"/>
        <end position="452"/>
    </location>
</feature>
<evidence type="ECO:0000256" key="5">
    <source>
        <dbReference type="ARBA" id="ARBA00023136"/>
    </source>
</evidence>
<keyword evidence="10" id="KW-1185">Reference proteome</keyword>
<keyword evidence="7" id="KW-0325">Glycoprotein</keyword>
<dbReference type="GO" id="GO:0005886">
    <property type="term" value="C:plasma membrane"/>
    <property type="evidence" value="ECO:0007669"/>
    <property type="project" value="UniProtKB-SubCell"/>
</dbReference>
<dbReference type="PANTHER" id="PTHR42643">
    <property type="entry name" value="IONOTROPIC RECEPTOR 20A-RELATED"/>
    <property type="match status" value="1"/>
</dbReference>
<feature type="signal peptide" evidence="9">
    <location>
        <begin position="1"/>
        <end position="18"/>
    </location>
</feature>
<keyword evidence="9" id="KW-0732">Signal</keyword>